<comment type="subcellular location">
    <subcellularLocation>
        <location evidence="1">Membrane</location>
        <topology evidence="1">Multi-pass membrane protein</topology>
    </subcellularLocation>
</comment>
<dbReference type="GO" id="GO:0022857">
    <property type="term" value="F:transmembrane transporter activity"/>
    <property type="evidence" value="ECO:0007669"/>
    <property type="project" value="InterPro"/>
</dbReference>
<reference evidence="8 9" key="1">
    <citation type="submission" date="2019-07" db="EMBL/GenBank/DDBJ databases">
        <title>Genomics analysis of Aphanomyces spp. identifies a new class of oomycete effector associated with host adaptation.</title>
        <authorList>
            <person name="Gaulin E."/>
        </authorList>
    </citation>
    <scope>NUCLEOTIDE SEQUENCE [LARGE SCALE GENOMIC DNA]</scope>
    <source>
        <strain evidence="8 9">ATCC 201684</strain>
    </source>
</reference>
<dbReference type="InterPro" id="IPR020846">
    <property type="entry name" value="MFS_dom"/>
</dbReference>
<keyword evidence="9" id="KW-1185">Reference proteome</keyword>
<evidence type="ECO:0000256" key="3">
    <source>
        <dbReference type="ARBA" id="ARBA00022692"/>
    </source>
</evidence>
<dbReference type="PROSITE" id="PS50850">
    <property type="entry name" value="MFS"/>
    <property type="match status" value="1"/>
</dbReference>
<evidence type="ECO:0000313" key="8">
    <source>
        <dbReference type="EMBL" id="KAF0727522.1"/>
    </source>
</evidence>
<accession>A0A6G0WJT1</accession>
<evidence type="ECO:0000259" key="7">
    <source>
        <dbReference type="PROSITE" id="PS50850"/>
    </source>
</evidence>
<dbReference type="PANTHER" id="PTHR19444">
    <property type="entry name" value="UNC-93 RELATED"/>
    <property type="match status" value="1"/>
</dbReference>
<evidence type="ECO:0000256" key="5">
    <source>
        <dbReference type="ARBA" id="ARBA00023136"/>
    </source>
</evidence>
<comment type="similarity">
    <text evidence="2">Belongs to the unc-93 family.</text>
</comment>
<evidence type="ECO:0000313" key="9">
    <source>
        <dbReference type="Proteomes" id="UP000481153"/>
    </source>
</evidence>
<feature type="transmembrane region" description="Helical" evidence="6">
    <location>
        <begin position="274"/>
        <end position="291"/>
    </location>
</feature>
<feature type="domain" description="Major facilitator superfamily (MFS) profile" evidence="7">
    <location>
        <begin position="18"/>
        <end position="452"/>
    </location>
</feature>
<dbReference type="SUPFAM" id="SSF103473">
    <property type="entry name" value="MFS general substrate transporter"/>
    <property type="match status" value="1"/>
</dbReference>
<dbReference type="AlphaFoldDB" id="A0A6G0WJT1"/>
<comment type="caution">
    <text evidence="8">The sequence shown here is derived from an EMBL/GenBank/DDBJ whole genome shotgun (WGS) entry which is preliminary data.</text>
</comment>
<dbReference type="PANTHER" id="PTHR19444:SF13">
    <property type="entry name" value="PROTEIN UNC-93 HOMOLOG A"/>
    <property type="match status" value="1"/>
</dbReference>
<feature type="transmembrane region" description="Helical" evidence="6">
    <location>
        <begin position="426"/>
        <end position="447"/>
    </location>
</feature>
<dbReference type="VEuPathDB" id="FungiDB:AeMF1_002541"/>
<feature type="transmembrane region" description="Helical" evidence="6">
    <location>
        <begin position="311"/>
        <end position="330"/>
    </location>
</feature>
<dbReference type="Proteomes" id="UP000481153">
    <property type="component" value="Unassembled WGS sequence"/>
</dbReference>
<dbReference type="Gene3D" id="1.20.1250.20">
    <property type="entry name" value="MFS general substrate transporter like domains"/>
    <property type="match status" value="1"/>
</dbReference>
<feature type="transmembrane region" description="Helical" evidence="6">
    <location>
        <begin position="342"/>
        <end position="360"/>
    </location>
</feature>
<dbReference type="InterPro" id="IPR010291">
    <property type="entry name" value="Ion_channel_UNC-93"/>
</dbReference>
<organism evidence="8 9">
    <name type="scientific">Aphanomyces euteiches</name>
    <dbReference type="NCBI Taxonomy" id="100861"/>
    <lineage>
        <taxon>Eukaryota</taxon>
        <taxon>Sar</taxon>
        <taxon>Stramenopiles</taxon>
        <taxon>Oomycota</taxon>
        <taxon>Saprolegniomycetes</taxon>
        <taxon>Saprolegniales</taxon>
        <taxon>Verrucalvaceae</taxon>
        <taxon>Aphanomyces</taxon>
    </lineage>
</organism>
<feature type="transmembrane region" description="Helical" evidence="6">
    <location>
        <begin position="139"/>
        <end position="160"/>
    </location>
</feature>
<evidence type="ECO:0000256" key="1">
    <source>
        <dbReference type="ARBA" id="ARBA00004141"/>
    </source>
</evidence>
<evidence type="ECO:0000256" key="6">
    <source>
        <dbReference type="SAM" id="Phobius"/>
    </source>
</evidence>
<keyword evidence="3 6" id="KW-0812">Transmembrane</keyword>
<gene>
    <name evidence="8" type="ORF">Ae201684_014352</name>
</gene>
<dbReference type="EMBL" id="VJMJ01000193">
    <property type="protein sequence ID" value="KAF0727522.1"/>
    <property type="molecule type" value="Genomic_DNA"/>
</dbReference>
<keyword evidence="5 6" id="KW-0472">Membrane</keyword>
<keyword evidence="4 6" id="KW-1133">Transmembrane helix</keyword>
<dbReference type="InterPro" id="IPR051951">
    <property type="entry name" value="UNC-93_regulatory"/>
</dbReference>
<name>A0A6G0WJT1_9STRA</name>
<feature type="transmembrane region" description="Helical" evidence="6">
    <location>
        <begin position="85"/>
        <end position="106"/>
    </location>
</feature>
<sequence>MQLTKDCTRAALILSAAFLLVFTAYGGIETLETSIISGECKGCLEGPTDGICQSGSVCQDKVKFSCDEACAAPFQECKSSLGNTILGIVYLVYTVSAFFGSIVLNLLGKKWSLFGSSFFYALFAFANLMVALTPHNPNLHSALLITAAALLGMAASVLWISQASYITQISVIYATLKNEAVTSSMGHFNGIFFSIFNLSSIAGNLISSLVLGTFDWSNTSLFLIYTVLGLSGTALFFFLPSLSDVDALANATSTERARIFSPRSLWTVAKDTRMLTLLPVFLFGGILRGFALGEFTSNVIRESLGSSSIGYAMALYGGITVVGSFGFGKLADRYGPWTGMSFGYVSIFTAYCLCYSLHLSKCDGQWSMVLCIAILLSIGDSTSTTLTNVVVGQEFPTNAVEAFSLVKAYQSAASAVSFGFFKYLSFHGQIILLMTMTVLALVCFTLYTMKLRKVVRDVYVVVGTPAQ</sequence>
<protein>
    <recommendedName>
        <fullName evidence="7">Major facilitator superfamily (MFS) profile domain-containing protein</fullName>
    </recommendedName>
</protein>
<evidence type="ECO:0000256" key="2">
    <source>
        <dbReference type="ARBA" id="ARBA00009172"/>
    </source>
</evidence>
<dbReference type="Pfam" id="PF05978">
    <property type="entry name" value="UNC-93"/>
    <property type="match status" value="1"/>
</dbReference>
<dbReference type="InterPro" id="IPR036259">
    <property type="entry name" value="MFS_trans_sf"/>
</dbReference>
<feature type="transmembrane region" description="Helical" evidence="6">
    <location>
        <begin position="220"/>
        <end position="239"/>
    </location>
</feature>
<evidence type="ECO:0000256" key="4">
    <source>
        <dbReference type="ARBA" id="ARBA00022989"/>
    </source>
</evidence>
<feature type="transmembrane region" description="Helical" evidence="6">
    <location>
        <begin position="191"/>
        <end position="214"/>
    </location>
</feature>
<proteinExistence type="inferred from homology"/>
<dbReference type="GO" id="GO:0016020">
    <property type="term" value="C:membrane"/>
    <property type="evidence" value="ECO:0007669"/>
    <property type="project" value="UniProtKB-SubCell"/>
</dbReference>
<feature type="transmembrane region" description="Helical" evidence="6">
    <location>
        <begin position="113"/>
        <end position="133"/>
    </location>
</feature>